<dbReference type="Proteomes" id="UP000008021">
    <property type="component" value="Chromosome 2"/>
</dbReference>
<proteinExistence type="predicted"/>
<evidence type="ECO:0000313" key="2">
    <source>
        <dbReference type="EnsemblPlants" id="OMERI02G32530.1"/>
    </source>
</evidence>
<evidence type="ECO:0000313" key="3">
    <source>
        <dbReference type="Proteomes" id="UP000008021"/>
    </source>
</evidence>
<reference evidence="2" key="1">
    <citation type="submission" date="2015-04" db="UniProtKB">
        <authorList>
            <consortium name="EnsemblPlants"/>
        </authorList>
    </citation>
    <scope>IDENTIFICATION</scope>
</reference>
<protein>
    <submittedName>
        <fullName evidence="2">Uncharacterized protein</fullName>
    </submittedName>
</protein>
<feature type="region of interest" description="Disordered" evidence="1">
    <location>
        <begin position="149"/>
        <end position="175"/>
    </location>
</feature>
<dbReference type="AlphaFoldDB" id="A0A0E0CS37"/>
<organism evidence="2">
    <name type="scientific">Oryza meridionalis</name>
    <dbReference type="NCBI Taxonomy" id="40149"/>
    <lineage>
        <taxon>Eukaryota</taxon>
        <taxon>Viridiplantae</taxon>
        <taxon>Streptophyta</taxon>
        <taxon>Embryophyta</taxon>
        <taxon>Tracheophyta</taxon>
        <taxon>Spermatophyta</taxon>
        <taxon>Magnoliopsida</taxon>
        <taxon>Liliopsida</taxon>
        <taxon>Poales</taxon>
        <taxon>Poaceae</taxon>
        <taxon>BOP clade</taxon>
        <taxon>Oryzoideae</taxon>
        <taxon>Oryzeae</taxon>
        <taxon>Oryzinae</taxon>
        <taxon>Oryza</taxon>
    </lineage>
</organism>
<sequence length="175" mass="17798">MGWRPVAEAGEASLGIGVAEAAGGGVRDRDDGWWQRHATRGGTRDGGSSAGDGDARFDPLSSAVGNGGSGGGGEGREVADPVAAVSFARLSCRCHYHPPLPLRVLRCGGRGGGSCATVRCGGGEVNGELHDLSTAATTDPVLLRRATVRRGERERTSATSRAGVLRSPPHRAAGC</sequence>
<reference evidence="2" key="2">
    <citation type="submission" date="2018-05" db="EMBL/GenBank/DDBJ databases">
        <title>OmerRS3 (Oryza meridionalis Reference Sequence Version 3).</title>
        <authorList>
            <person name="Zhang J."/>
            <person name="Kudrna D."/>
            <person name="Lee S."/>
            <person name="Talag J."/>
            <person name="Welchert J."/>
            <person name="Wing R.A."/>
        </authorList>
    </citation>
    <scope>NUCLEOTIDE SEQUENCE [LARGE SCALE GENOMIC DNA]</scope>
    <source>
        <strain evidence="2">cv. OR44</strain>
    </source>
</reference>
<keyword evidence="3" id="KW-1185">Reference proteome</keyword>
<dbReference type="Gramene" id="OMERI02G32530.1">
    <property type="protein sequence ID" value="OMERI02G32530.1"/>
    <property type="gene ID" value="OMERI02G32530"/>
</dbReference>
<dbReference type="EnsemblPlants" id="OMERI02G32530.1">
    <property type="protein sequence ID" value="OMERI02G32530.1"/>
    <property type="gene ID" value="OMERI02G32530"/>
</dbReference>
<accession>A0A0E0CS37</accession>
<dbReference type="HOGENOM" id="CLU_122135_0_0_1"/>
<evidence type="ECO:0000256" key="1">
    <source>
        <dbReference type="SAM" id="MobiDB-lite"/>
    </source>
</evidence>
<name>A0A0E0CS37_9ORYZ</name>
<feature type="region of interest" description="Disordered" evidence="1">
    <location>
        <begin position="24"/>
        <end position="77"/>
    </location>
</feature>